<proteinExistence type="predicted"/>
<name>A0A439CLX5_9PEZI</name>
<dbReference type="AlphaFoldDB" id="A0A439CLX5"/>
<protein>
    <submittedName>
        <fullName evidence="2">Uncharacterized protein</fullName>
    </submittedName>
</protein>
<sequence>MHRRDAIFAGCLDLGLGDLTCLAADGAAVVVAGADGAAARSDDDEDAVGALDLAGVAGESIAAAGLADREG</sequence>
<keyword evidence="3" id="KW-1185">Reference proteome</keyword>
<evidence type="ECO:0000313" key="2">
    <source>
        <dbReference type="EMBL" id="RWA03169.1"/>
    </source>
</evidence>
<gene>
    <name evidence="2" type="ORF">EKO27_g11935</name>
</gene>
<reference evidence="2 3" key="1">
    <citation type="submission" date="2018-12" db="EMBL/GenBank/DDBJ databases">
        <title>Draft genome sequence of Xylaria grammica IHI A82.</title>
        <authorList>
            <person name="Buettner E."/>
            <person name="Kellner H."/>
        </authorList>
    </citation>
    <scope>NUCLEOTIDE SEQUENCE [LARGE SCALE GENOMIC DNA]</scope>
    <source>
        <strain evidence="2 3">IHI A82</strain>
    </source>
</reference>
<dbReference type="Proteomes" id="UP000286045">
    <property type="component" value="Unassembled WGS sequence"/>
</dbReference>
<feature type="signal peptide" evidence="1">
    <location>
        <begin position="1"/>
        <end position="17"/>
    </location>
</feature>
<evidence type="ECO:0000256" key="1">
    <source>
        <dbReference type="SAM" id="SignalP"/>
    </source>
</evidence>
<accession>A0A439CLX5</accession>
<dbReference type="EMBL" id="RYZI01000909">
    <property type="protein sequence ID" value="RWA03169.1"/>
    <property type="molecule type" value="Genomic_DNA"/>
</dbReference>
<feature type="non-terminal residue" evidence="2">
    <location>
        <position position="71"/>
    </location>
</feature>
<feature type="chain" id="PRO_5019233092" evidence="1">
    <location>
        <begin position="18"/>
        <end position="71"/>
    </location>
</feature>
<evidence type="ECO:0000313" key="3">
    <source>
        <dbReference type="Proteomes" id="UP000286045"/>
    </source>
</evidence>
<keyword evidence="1" id="KW-0732">Signal</keyword>
<organism evidence="2 3">
    <name type="scientific">Xylaria grammica</name>
    <dbReference type="NCBI Taxonomy" id="363999"/>
    <lineage>
        <taxon>Eukaryota</taxon>
        <taxon>Fungi</taxon>
        <taxon>Dikarya</taxon>
        <taxon>Ascomycota</taxon>
        <taxon>Pezizomycotina</taxon>
        <taxon>Sordariomycetes</taxon>
        <taxon>Xylariomycetidae</taxon>
        <taxon>Xylariales</taxon>
        <taxon>Xylariaceae</taxon>
        <taxon>Xylaria</taxon>
    </lineage>
</organism>
<comment type="caution">
    <text evidence="2">The sequence shown here is derived from an EMBL/GenBank/DDBJ whole genome shotgun (WGS) entry which is preliminary data.</text>
</comment>